<dbReference type="AlphaFoldDB" id="A0A9P6C1M8"/>
<feature type="region of interest" description="Disordered" evidence="1">
    <location>
        <begin position="72"/>
        <end position="93"/>
    </location>
</feature>
<proteinExistence type="predicted"/>
<accession>A0A9P6C1M8</accession>
<comment type="caution">
    <text evidence="2">The sequence shown here is derived from an EMBL/GenBank/DDBJ whole genome shotgun (WGS) entry which is preliminary data.</text>
</comment>
<protein>
    <submittedName>
        <fullName evidence="2">Uncharacterized protein</fullName>
    </submittedName>
</protein>
<name>A0A9P6C1M8_9AGAR</name>
<keyword evidence="3" id="KW-1185">Reference proteome</keyword>
<evidence type="ECO:0000256" key="1">
    <source>
        <dbReference type="SAM" id="MobiDB-lite"/>
    </source>
</evidence>
<sequence length="127" mass="13921">MAVLWSLSALGYPLQEDMDDAMATDYDSVGIISTDCGSNSKIMMIDDVGVEEVIMEDMLNWARSVEDGLEKKRGTSTGDVIEEPPVDPLSSATVEEGQPIDVVETMKVSFKLKVYILAFSNNPKLKI</sequence>
<organism evidence="2 3">
    <name type="scientific">Macrolepiota fuliginosa MF-IS2</name>
    <dbReference type="NCBI Taxonomy" id="1400762"/>
    <lineage>
        <taxon>Eukaryota</taxon>
        <taxon>Fungi</taxon>
        <taxon>Dikarya</taxon>
        <taxon>Basidiomycota</taxon>
        <taxon>Agaricomycotina</taxon>
        <taxon>Agaricomycetes</taxon>
        <taxon>Agaricomycetidae</taxon>
        <taxon>Agaricales</taxon>
        <taxon>Agaricineae</taxon>
        <taxon>Agaricaceae</taxon>
        <taxon>Macrolepiota</taxon>
    </lineage>
</organism>
<dbReference type="EMBL" id="MU151285">
    <property type="protein sequence ID" value="KAF9445704.1"/>
    <property type="molecule type" value="Genomic_DNA"/>
</dbReference>
<gene>
    <name evidence="2" type="ORF">P691DRAFT_784859</name>
</gene>
<evidence type="ECO:0000313" key="3">
    <source>
        <dbReference type="Proteomes" id="UP000807342"/>
    </source>
</evidence>
<evidence type="ECO:0000313" key="2">
    <source>
        <dbReference type="EMBL" id="KAF9445704.1"/>
    </source>
</evidence>
<reference evidence="2" key="1">
    <citation type="submission" date="2020-11" db="EMBL/GenBank/DDBJ databases">
        <authorList>
            <consortium name="DOE Joint Genome Institute"/>
            <person name="Ahrendt S."/>
            <person name="Riley R."/>
            <person name="Andreopoulos W."/>
            <person name="Labutti K."/>
            <person name="Pangilinan J."/>
            <person name="Ruiz-Duenas F.J."/>
            <person name="Barrasa J.M."/>
            <person name="Sanchez-Garcia M."/>
            <person name="Camarero S."/>
            <person name="Miyauchi S."/>
            <person name="Serrano A."/>
            <person name="Linde D."/>
            <person name="Babiker R."/>
            <person name="Drula E."/>
            <person name="Ayuso-Fernandez I."/>
            <person name="Pacheco R."/>
            <person name="Padilla G."/>
            <person name="Ferreira P."/>
            <person name="Barriuso J."/>
            <person name="Kellner H."/>
            <person name="Castanera R."/>
            <person name="Alfaro M."/>
            <person name="Ramirez L."/>
            <person name="Pisabarro A.G."/>
            <person name="Kuo A."/>
            <person name="Tritt A."/>
            <person name="Lipzen A."/>
            <person name="He G."/>
            <person name="Yan M."/>
            <person name="Ng V."/>
            <person name="Cullen D."/>
            <person name="Martin F."/>
            <person name="Rosso M.-N."/>
            <person name="Henrissat B."/>
            <person name="Hibbett D."/>
            <person name="Martinez A.T."/>
            <person name="Grigoriev I.V."/>
        </authorList>
    </citation>
    <scope>NUCLEOTIDE SEQUENCE</scope>
    <source>
        <strain evidence="2">MF-IS2</strain>
    </source>
</reference>
<dbReference type="Proteomes" id="UP000807342">
    <property type="component" value="Unassembled WGS sequence"/>
</dbReference>